<dbReference type="SMART" id="SM00490">
    <property type="entry name" value="HELICc"/>
    <property type="match status" value="1"/>
</dbReference>
<evidence type="ECO:0000313" key="7">
    <source>
        <dbReference type="EMBL" id="EAT60056.1"/>
    </source>
</evidence>
<keyword evidence="1" id="KW-0547">Nucleotide-binding</keyword>
<feature type="domain" description="Helicase ATP-binding" evidence="5">
    <location>
        <begin position="154"/>
        <end position="321"/>
    </location>
</feature>
<proteinExistence type="predicted"/>
<evidence type="ECO:0000256" key="2">
    <source>
        <dbReference type="ARBA" id="ARBA00022801"/>
    </source>
</evidence>
<evidence type="ECO:0000313" key="8">
    <source>
        <dbReference type="Proteomes" id="UP000004162"/>
    </source>
</evidence>
<dbReference type="SMART" id="SM00487">
    <property type="entry name" value="DEXDc"/>
    <property type="match status" value="1"/>
</dbReference>
<evidence type="ECO:0000259" key="5">
    <source>
        <dbReference type="PROSITE" id="PS51192"/>
    </source>
</evidence>
<dbReference type="AlphaFoldDB" id="Q0YUH5"/>
<dbReference type="PROSITE" id="PS51194">
    <property type="entry name" value="HELICASE_CTER"/>
    <property type="match status" value="1"/>
</dbReference>
<evidence type="ECO:0000256" key="4">
    <source>
        <dbReference type="ARBA" id="ARBA00022840"/>
    </source>
</evidence>
<accession>Q0YUH5</accession>
<evidence type="ECO:0000259" key="6">
    <source>
        <dbReference type="PROSITE" id="PS51194"/>
    </source>
</evidence>
<protein>
    <submittedName>
        <fullName evidence="7">Helicase-like:DEAD/DEAH box helicase-like</fullName>
    </submittedName>
</protein>
<dbReference type="RefSeq" id="WP_006365332.1">
    <property type="nucleotide sequence ID" value="NZ_AASE01000001.1"/>
</dbReference>
<dbReference type="Proteomes" id="UP000004162">
    <property type="component" value="Unassembled WGS sequence"/>
</dbReference>
<comment type="caution">
    <text evidence="7">The sequence shown here is derived from an EMBL/GenBank/DDBJ whole genome shotgun (WGS) entry which is preliminary data.</text>
</comment>
<dbReference type="PROSITE" id="PS51192">
    <property type="entry name" value="HELICASE_ATP_BIND_1"/>
    <property type="match status" value="1"/>
</dbReference>
<dbReference type="Pfam" id="PF00270">
    <property type="entry name" value="DEAD"/>
    <property type="match status" value="1"/>
</dbReference>
<sequence>MSKSELQNWLFSNKGFQERYRHVVIDSVTNQFPALNRLPSGEKHDWSYLLLCASLLAQSADGNCQDVSLRIAQFCLQANNLQSEYKDAAAVILDILANQPAINLAEARNLIECGFEDRLPHNMLCEWIRRSLENVISLSDCRTLSVNHFQREFWGRTKQNNWISISAPTSSGKSFILGQWLADYIRSSPCATIVYLVPTRALIQQVQQDLERVVKSENIPLVAISTLPLLSAYKPGVANVFVFTQERFHILIGERGANLSVDLLIVDEAQKIGDNYRGVLLQQAIENTVHRNKNCRIVFASPMTDNPDVLLDDAPDGVISGDIVSEDTMVNQNLLWVSQITGKPKEWEVELILDGKSECIGQIALPSSPAPDSKRLPFVAFTLGSKDGGNVLYVNGSADAEKAAKQLYDLLGKDADISFDEEIDELVDLIKKTIHSQYSLSRVLLRGVAFHYGNIPLLVRTEIERLFCSNKIKYLVCTSTLIEGVNMPCQSIFARGPTKGRGVPMTPSDFWNLAGRAGRWGKEFQGNVICVDTKRNGVWKNGAPLRRSKFRITRTTDQVLSSIDALLEYIANGTPRDEAIMNPNLEYVFSYLMSCNIQNGSISNALWSRRFPEDVIQRINLLLAEISNTLSTPHDVILRNPGISPLAMDGLLGYFHERTEYRKMSVEELLPPPPESENAVNGYARILMRINKHLGDVFGREGRVFQLALLIVNWMKGYPLARIISSREKYYGNDNLAGLIRNTMKDVEEIARYQAPKYLACYVDLLRVYLERINKPDLINRLFELNVLLEFGVSQKTQLSLVGIGLSRSSAIALSELITDDSMSEETCLTWLHENDWMTHDMPALIKREIRTVLDRKKRSY</sequence>
<name>Q0YUH5_9CHLB</name>
<dbReference type="GO" id="GO:0004386">
    <property type="term" value="F:helicase activity"/>
    <property type="evidence" value="ECO:0007669"/>
    <property type="project" value="UniProtKB-KW"/>
</dbReference>
<keyword evidence="2" id="KW-0378">Hydrolase</keyword>
<dbReference type="Gene3D" id="3.40.50.300">
    <property type="entry name" value="P-loop containing nucleotide triphosphate hydrolases"/>
    <property type="match status" value="2"/>
</dbReference>
<dbReference type="OrthoDB" id="9815222at2"/>
<dbReference type="InterPro" id="IPR027417">
    <property type="entry name" value="P-loop_NTPase"/>
</dbReference>
<dbReference type="GO" id="GO:0003676">
    <property type="term" value="F:nucleic acid binding"/>
    <property type="evidence" value="ECO:0007669"/>
    <property type="project" value="InterPro"/>
</dbReference>
<dbReference type="SUPFAM" id="SSF52540">
    <property type="entry name" value="P-loop containing nucleoside triphosphate hydrolases"/>
    <property type="match status" value="1"/>
</dbReference>
<dbReference type="GO" id="GO:0005524">
    <property type="term" value="F:ATP binding"/>
    <property type="evidence" value="ECO:0007669"/>
    <property type="project" value="UniProtKB-KW"/>
</dbReference>
<feature type="domain" description="Helicase C-terminal" evidence="6">
    <location>
        <begin position="403"/>
        <end position="568"/>
    </location>
</feature>
<keyword evidence="4" id="KW-0067">ATP-binding</keyword>
<gene>
    <name evidence="7" type="ORF">CferDRAFT_2063</name>
</gene>
<evidence type="ECO:0000256" key="1">
    <source>
        <dbReference type="ARBA" id="ARBA00022741"/>
    </source>
</evidence>
<dbReference type="CDD" id="cd17921">
    <property type="entry name" value="DEXHc_Ski2"/>
    <property type="match status" value="1"/>
</dbReference>
<evidence type="ECO:0000256" key="3">
    <source>
        <dbReference type="ARBA" id="ARBA00022806"/>
    </source>
</evidence>
<dbReference type="InterPro" id="IPR011545">
    <property type="entry name" value="DEAD/DEAH_box_helicase_dom"/>
</dbReference>
<dbReference type="InterPro" id="IPR050699">
    <property type="entry name" value="RNA-DNA_Helicase"/>
</dbReference>
<dbReference type="InterPro" id="IPR001650">
    <property type="entry name" value="Helicase_C-like"/>
</dbReference>
<reference evidence="7 8" key="2">
    <citation type="submission" date="2006-07" db="EMBL/GenBank/DDBJ databases">
        <title>Sequencing of the draft genome and assembly of Chlorobium ferroxidans DSM 13031.</title>
        <authorList>
            <consortium name="US DOE Joint Genome Institute (JGI-PGF)"/>
            <person name="Copeland A."/>
            <person name="Lucas S."/>
            <person name="Lapidus A."/>
            <person name="Barry K."/>
            <person name="Glavina del Rio T."/>
            <person name="Dalin E."/>
            <person name="Tice H."/>
            <person name="Bruce D."/>
            <person name="Pitluck S."/>
            <person name="Richardson P."/>
        </authorList>
    </citation>
    <scope>NUCLEOTIDE SEQUENCE [LARGE SCALE GENOMIC DNA]</scope>
    <source>
        <strain evidence="7 8">DSM 13031</strain>
    </source>
</reference>
<organism evidence="7 8">
    <name type="scientific">Chlorobium ferrooxidans DSM 13031</name>
    <dbReference type="NCBI Taxonomy" id="377431"/>
    <lineage>
        <taxon>Bacteria</taxon>
        <taxon>Pseudomonadati</taxon>
        <taxon>Chlorobiota</taxon>
        <taxon>Chlorobiia</taxon>
        <taxon>Chlorobiales</taxon>
        <taxon>Chlorobiaceae</taxon>
        <taxon>Chlorobium/Pelodictyon group</taxon>
        <taxon>Chlorobium</taxon>
    </lineage>
</organism>
<reference evidence="7 8" key="1">
    <citation type="submission" date="2006-07" db="EMBL/GenBank/DDBJ databases">
        <title>Annotation of the draft genome assembly of Chlorobium ferroxidans DSM 13031.</title>
        <authorList>
            <consortium name="US DOE Joint Genome Institute (JGI-ORNL)"/>
            <person name="Larimer F."/>
            <person name="Land M."/>
            <person name="Hauser L."/>
        </authorList>
    </citation>
    <scope>NUCLEOTIDE SEQUENCE [LARGE SCALE GENOMIC DNA]</scope>
    <source>
        <strain evidence="7 8">DSM 13031</strain>
    </source>
</reference>
<dbReference type="GO" id="GO:0016787">
    <property type="term" value="F:hydrolase activity"/>
    <property type="evidence" value="ECO:0007669"/>
    <property type="project" value="UniProtKB-KW"/>
</dbReference>
<keyword evidence="3 7" id="KW-0347">Helicase</keyword>
<dbReference type="PANTHER" id="PTHR12131:SF1">
    <property type="entry name" value="ATP-DEPENDENT RNA HELICASE SUPV3L1, MITOCHONDRIAL-RELATED"/>
    <property type="match status" value="1"/>
</dbReference>
<keyword evidence="8" id="KW-1185">Reference proteome</keyword>
<dbReference type="InterPro" id="IPR014001">
    <property type="entry name" value="Helicase_ATP-bd"/>
</dbReference>
<dbReference type="EMBL" id="AASE01000001">
    <property type="protein sequence ID" value="EAT60056.1"/>
    <property type="molecule type" value="Genomic_DNA"/>
</dbReference>
<dbReference type="PANTHER" id="PTHR12131">
    <property type="entry name" value="ATP-DEPENDENT RNA AND DNA HELICASE"/>
    <property type="match status" value="1"/>
</dbReference>